<organism evidence="2 3">
    <name type="scientific">Sinorhizobium numidicum</name>
    <dbReference type="NCBI Taxonomy" id="680248"/>
    <lineage>
        <taxon>Bacteria</taxon>
        <taxon>Pseudomonadati</taxon>
        <taxon>Pseudomonadota</taxon>
        <taxon>Alphaproteobacteria</taxon>
        <taxon>Hyphomicrobiales</taxon>
        <taxon>Rhizobiaceae</taxon>
        <taxon>Sinorhizobium/Ensifer group</taxon>
        <taxon>Sinorhizobium</taxon>
    </lineage>
</organism>
<accession>A0ABY8CTG7</accession>
<proteinExistence type="predicted"/>
<sequence>MLRAEWQANSTDRRPFAAPTPDRGIRKLRLEDRMKARAVVALQPTCNNGTAFKNRNRFATAYAAGKTLSTLGTDSARWRC</sequence>
<protein>
    <recommendedName>
        <fullName evidence="4">Transposase</fullName>
    </recommendedName>
</protein>
<evidence type="ECO:0000256" key="1">
    <source>
        <dbReference type="SAM" id="MobiDB-lite"/>
    </source>
</evidence>
<name>A0ABY8CTG7_9HYPH</name>
<evidence type="ECO:0000313" key="3">
    <source>
        <dbReference type="Proteomes" id="UP001235547"/>
    </source>
</evidence>
<dbReference type="RefSeq" id="WP_280732704.1">
    <property type="nucleotide sequence ID" value="NZ_CP120368.1"/>
</dbReference>
<feature type="region of interest" description="Disordered" evidence="1">
    <location>
        <begin position="1"/>
        <end position="22"/>
    </location>
</feature>
<dbReference type="EMBL" id="CP120371">
    <property type="protein sequence ID" value="WEX81951.1"/>
    <property type="molecule type" value="Genomic_DNA"/>
</dbReference>
<evidence type="ECO:0000313" key="2">
    <source>
        <dbReference type="EMBL" id="WEX81951.1"/>
    </source>
</evidence>
<keyword evidence="3" id="KW-1185">Reference proteome</keyword>
<dbReference type="Proteomes" id="UP001235547">
    <property type="component" value="Chromosome 1"/>
</dbReference>
<reference evidence="2 3" key="1">
    <citation type="submission" date="2023-03" db="EMBL/GenBank/DDBJ databases">
        <authorList>
            <person name="Kaur S."/>
            <person name="Espinosa-Saiz D."/>
            <person name="Velazquez E."/>
            <person name="Menendez E."/>
            <person name="diCenzo G.C."/>
        </authorList>
    </citation>
    <scope>NUCLEOTIDE SEQUENCE [LARGE SCALE GENOMIC DNA]</scope>
    <source>
        <strain evidence="2 3">LMG 27395</strain>
    </source>
</reference>
<evidence type="ECO:0008006" key="4">
    <source>
        <dbReference type="Google" id="ProtNLM"/>
    </source>
</evidence>
<gene>
    <name evidence="2" type="ORF">PYH38_004165</name>
</gene>